<evidence type="ECO:0000313" key="6">
    <source>
        <dbReference type="Proteomes" id="UP000246702"/>
    </source>
</evidence>
<comment type="caution">
    <text evidence="5">The sequence shown here is derived from an EMBL/GenBank/DDBJ whole genome shotgun (WGS) entry which is preliminary data.</text>
</comment>
<dbReference type="GeneID" id="37118850"/>
<dbReference type="InterPro" id="IPR011009">
    <property type="entry name" value="Kinase-like_dom_sf"/>
</dbReference>
<dbReference type="InterPro" id="IPR051931">
    <property type="entry name" value="PAK3-like"/>
</dbReference>
<keyword evidence="5" id="KW-0418">Kinase</keyword>
<protein>
    <submittedName>
        <fullName evidence="5">Kinase-like protein</fullName>
    </submittedName>
</protein>
<sequence length="306" mass="34760">TITKHLQDCIWLASSSQAKPHTNPLRCSTGNTVIIKSVHHFRLHNERDILTRFQDRTAFPRPLLDEIIEPNDAPAIVLKYLQDHLLNGSSSRKLTKPEIKYVAKRVLQALDVLHRDGFVHTDIKPDNILVNYSSGGDETIRFTDIQLADCGNTVPATSGHAKDGDLIGAPIWRSPEAQLRISWGTPTDIWSFGAMLITLIYGEDFFIFKPDVPADHEEYEMKILARQCQFFGPFPVSYQEIAPVATLHVLMQVMRSLGGKQRPFARISEAEVSKEDKEFIIKIMKLDPRERPSAQELLDDEWFQST</sequence>
<evidence type="ECO:0000256" key="3">
    <source>
        <dbReference type="ARBA" id="ARBA00022840"/>
    </source>
</evidence>
<dbReference type="Proteomes" id="UP000246702">
    <property type="component" value="Unassembled WGS sequence"/>
</dbReference>
<dbReference type="Gene3D" id="1.10.510.10">
    <property type="entry name" value="Transferase(Phosphotransferase) domain 1"/>
    <property type="match status" value="1"/>
</dbReference>
<dbReference type="PROSITE" id="PS50011">
    <property type="entry name" value="PROTEIN_KINASE_DOM"/>
    <property type="match status" value="1"/>
</dbReference>
<gene>
    <name evidence="5" type="ORF">BO94DRAFT_613687</name>
</gene>
<evidence type="ECO:0000256" key="2">
    <source>
        <dbReference type="ARBA" id="ARBA00022741"/>
    </source>
</evidence>
<dbReference type="PROSITE" id="PS00108">
    <property type="entry name" value="PROTEIN_KINASE_ST"/>
    <property type="match status" value="1"/>
</dbReference>
<keyword evidence="5" id="KW-0808">Transferase</keyword>
<dbReference type="InterPro" id="IPR000719">
    <property type="entry name" value="Prot_kinase_dom"/>
</dbReference>
<dbReference type="PANTHER" id="PTHR45832">
    <property type="entry name" value="SERINE/THREONINE-PROTEIN KINASE SAMKA-RELATED-RELATED"/>
    <property type="match status" value="1"/>
</dbReference>
<feature type="domain" description="Protein kinase" evidence="4">
    <location>
        <begin position="1"/>
        <end position="303"/>
    </location>
</feature>
<dbReference type="InterPro" id="IPR008271">
    <property type="entry name" value="Ser/Thr_kinase_AS"/>
</dbReference>
<keyword evidence="2" id="KW-0547">Nucleotide-binding</keyword>
<dbReference type="OrthoDB" id="5979581at2759"/>
<name>A0A317UY26_9EURO</name>
<dbReference type="SMART" id="SM00220">
    <property type="entry name" value="S_TKc"/>
    <property type="match status" value="1"/>
</dbReference>
<organism evidence="5 6">
    <name type="scientific">Aspergillus sclerotioniger CBS 115572</name>
    <dbReference type="NCBI Taxonomy" id="1450535"/>
    <lineage>
        <taxon>Eukaryota</taxon>
        <taxon>Fungi</taxon>
        <taxon>Dikarya</taxon>
        <taxon>Ascomycota</taxon>
        <taxon>Pezizomycotina</taxon>
        <taxon>Eurotiomycetes</taxon>
        <taxon>Eurotiomycetidae</taxon>
        <taxon>Eurotiales</taxon>
        <taxon>Aspergillaceae</taxon>
        <taxon>Aspergillus</taxon>
        <taxon>Aspergillus subgen. Circumdati</taxon>
    </lineage>
</organism>
<dbReference type="STRING" id="1450535.A0A317UY26"/>
<feature type="non-terminal residue" evidence="5">
    <location>
        <position position="1"/>
    </location>
</feature>
<evidence type="ECO:0000259" key="4">
    <source>
        <dbReference type="PROSITE" id="PS50011"/>
    </source>
</evidence>
<accession>A0A317UY26</accession>
<dbReference type="EMBL" id="MSFK01000051">
    <property type="protein sequence ID" value="PWY66496.1"/>
    <property type="molecule type" value="Genomic_DNA"/>
</dbReference>
<proteinExistence type="inferred from homology"/>
<dbReference type="AlphaFoldDB" id="A0A317UY26"/>
<evidence type="ECO:0000256" key="1">
    <source>
        <dbReference type="ARBA" id="ARBA00008874"/>
    </source>
</evidence>
<dbReference type="PANTHER" id="PTHR45832:SF22">
    <property type="entry name" value="SERINE_THREONINE-PROTEIN KINASE SAMKA-RELATED"/>
    <property type="match status" value="1"/>
</dbReference>
<reference evidence="5 6" key="1">
    <citation type="submission" date="2016-12" db="EMBL/GenBank/DDBJ databases">
        <title>The genomes of Aspergillus section Nigri reveals drivers in fungal speciation.</title>
        <authorList>
            <consortium name="DOE Joint Genome Institute"/>
            <person name="Vesth T.C."/>
            <person name="Nybo J."/>
            <person name="Theobald S."/>
            <person name="Brandl J."/>
            <person name="Frisvad J.C."/>
            <person name="Nielsen K.F."/>
            <person name="Lyhne E.K."/>
            <person name="Kogle M.E."/>
            <person name="Kuo A."/>
            <person name="Riley R."/>
            <person name="Clum A."/>
            <person name="Nolan M."/>
            <person name="Lipzen A."/>
            <person name="Salamov A."/>
            <person name="Henrissat B."/>
            <person name="Wiebenga A."/>
            <person name="De Vries R.P."/>
            <person name="Grigoriev I.V."/>
            <person name="Mortensen U.H."/>
            <person name="Andersen M.R."/>
            <person name="Baker S.E."/>
        </authorList>
    </citation>
    <scope>NUCLEOTIDE SEQUENCE [LARGE SCALE GENOMIC DNA]</scope>
    <source>
        <strain evidence="5 6">CBS 115572</strain>
    </source>
</reference>
<evidence type="ECO:0000313" key="5">
    <source>
        <dbReference type="EMBL" id="PWY66496.1"/>
    </source>
</evidence>
<keyword evidence="3" id="KW-0067">ATP-binding</keyword>
<dbReference type="GO" id="GO:0005524">
    <property type="term" value="F:ATP binding"/>
    <property type="evidence" value="ECO:0007669"/>
    <property type="project" value="UniProtKB-KW"/>
</dbReference>
<dbReference type="GO" id="GO:0004672">
    <property type="term" value="F:protein kinase activity"/>
    <property type="evidence" value="ECO:0007669"/>
    <property type="project" value="InterPro"/>
</dbReference>
<dbReference type="SUPFAM" id="SSF56112">
    <property type="entry name" value="Protein kinase-like (PK-like)"/>
    <property type="match status" value="1"/>
</dbReference>
<dbReference type="RefSeq" id="XP_025461694.1">
    <property type="nucleotide sequence ID" value="XM_025616707.1"/>
</dbReference>
<comment type="similarity">
    <text evidence="1">Belongs to the protein kinase superfamily. STE Ser/Thr protein kinase family. STE20 subfamily.</text>
</comment>
<dbReference type="Pfam" id="PF00069">
    <property type="entry name" value="Pkinase"/>
    <property type="match status" value="1"/>
</dbReference>
<keyword evidence="6" id="KW-1185">Reference proteome</keyword>